<evidence type="ECO:0000313" key="8">
    <source>
        <dbReference type="EMBL" id="CAE0699162.1"/>
    </source>
</evidence>
<organism evidence="8">
    <name type="scientific">Pelagomonas calceolata</name>
    <dbReference type="NCBI Taxonomy" id="35677"/>
    <lineage>
        <taxon>Eukaryota</taxon>
        <taxon>Sar</taxon>
        <taxon>Stramenopiles</taxon>
        <taxon>Ochrophyta</taxon>
        <taxon>Pelagophyceae</taxon>
        <taxon>Pelagomonadales</taxon>
        <taxon>Pelagomonadaceae</taxon>
        <taxon>Pelagomonas</taxon>
    </lineage>
</organism>
<dbReference type="Pfam" id="PF13649">
    <property type="entry name" value="Methyltransf_25"/>
    <property type="match status" value="1"/>
</dbReference>
<dbReference type="GO" id="GO:0008033">
    <property type="term" value="P:tRNA processing"/>
    <property type="evidence" value="ECO:0007669"/>
    <property type="project" value="UniProtKB-KW"/>
</dbReference>
<gene>
    <name evidence="8" type="ORF">PCAL00307_LOCUS14598</name>
    <name evidence="9" type="ORF">PECAL_5P05330</name>
</gene>
<comment type="similarity">
    <text evidence="5">Belongs to the TDD superfamily. DTWD2 family.</text>
</comment>
<dbReference type="InterPro" id="IPR029063">
    <property type="entry name" value="SAM-dependent_MTases_sf"/>
</dbReference>
<dbReference type="SMART" id="SM01144">
    <property type="entry name" value="DTW"/>
    <property type="match status" value="1"/>
</dbReference>
<comment type="catalytic activity">
    <reaction evidence="6">
        <text>a uridine in tRNA + S-adenosyl-L-methionine = a 3-[(3S)-3-amino-3-carboxypropyl]uridine in tRNA + S-methyl-5'-thioadenosine + H(+)</text>
        <dbReference type="Rhea" id="RHEA:62432"/>
        <dbReference type="Rhea" id="RHEA-COMP:13339"/>
        <dbReference type="Rhea" id="RHEA-COMP:16092"/>
        <dbReference type="ChEBI" id="CHEBI:15378"/>
        <dbReference type="ChEBI" id="CHEBI:17509"/>
        <dbReference type="ChEBI" id="CHEBI:59789"/>
        <dbReference type="ChEBI" id="CHEBI:65315"/>
        <dbReference type="ChEBI" id="CHEBI:82930"/>
        <dbReference type="EC" id="2.5.1.25"/>
    </reaction>
</comment>
<evidence type="ECO:0000313" key="10">
    <source>
        <dbReference type="Proteomes" id="UP000789595"/>
    </source>
</evidence>
<dbReference type="Proteomes" id="UP000789595">
    <property type="component" value="Unassembled WGS sequence"/>
</dbReference>
<accession>A0A7S3ZZQ5</accession>
<reference evidence="8" key="1">
    <citation type="submission" date="2021-01" db="EMBL/GenBank/DDBJ databases">
        <authorList>
            <person name="Corre E."/>
            <person name="Pelletier E."/>
            <person name="Niang G."/>
            <person name="Scheremetjew M."/>
            <person name="Finn R."/>
            <person name="Kale V."/>
            <person name="Holt S."/>
            <person name="Cochrane G."/>
            <person name="Meng A."/>
            <person name="Brown T."/>
            <person name="Cohen L."/>
        </authorList>
    </citation>
    <scope>NUCLEOTIDE SEQUENCE</scope>
    <source>
        <strain evidence="8">CCMP1756</strain>
    </source>
</reference>
<keyword evidence="2" id="KW-0808">Transferase</keyword>
<evidence type="ECO:0000256" key="4">
    <source>
        <dbReference type="ARBA" id="ARBA00022694"/>
    </source>
</evidence>
<dbReference type="GO" id="GO:0016432">
    <property type="term" value="F:tRNA-uridine aminocarboxypropyltransferase activity"/>
    <property type="evidence" value="ECO:0007669"/>
    <property type="project" value="UniProtKB-EC"/>
</dbReference>
<dbReference type="AlphaFoldDB" id="A0A7S3ZZQ5"/>
<name>A0A7S3ZZQ5_9STRA</name>
<dbReference type="EMBL" id="HBIW01016923">
    <property type="protein sequence ID" value="CAE0699162.1"/>
    <property type="molecule type" value="Transcribed_RNA"/>
</dbReference>
<evidence type="ECO:0000256" key="2">
    <source>
        <dbReference type="ARBA" id="ARBA00022679"/>
    </source>
</evidence>
<dbReference type="EC" id="2.5.1.25" evidence="1"/>
<reference evidence="9" key="2">
    <citation type="submission" date="2021-11" db="EMBL/GenBank/DDBJ databases">
        <authorList>
            <consortium name="Genoscope - CEA"/>
            <person name="William W."/>
        </authorList>
    </citation>
    <scope>NUCLEOTIDE SEQUENCE</scope>
</reference>
<dbReference type="InterPro" id="IPR013087">
    <property type="entry name" value="Znf_C2H2_type"/>
</dbReference>
<keyword evidence="4" id="KW-0819">tRNA processing</keyword>
<proteinExistence type="inferred from homology"/>
<dbReference type="PANTHER" id="PTHR21392:SF0">
    <property type="entry name" value="TRNA-URIDINE AMINOCARBOXYPROPYLTRANSFERASE 2"/>
    <property type="match status" value="1"/>
</dbReference>
<dbReference type="InterPro" id="IPR039262">
    <property type="entry name" value="DTWD2/TAPT"/>
</dbReference>
<dbReference type="Gene3D" id="3.40.50.150">
    <property type="entry name" value="Vaccinia Virus protein VP39"/>
    <property type="match status" value="1"/>
</dbReference>
<evidence type="ECO:0000313" key="9">
    <source>
        <dbReference type="EMBL" id="CAH0375980.1"/>
    </source>
</evidence>
<dbReference type="Pfam" id="PF03942">
    <property type="entry name" value="DTW"/>
    <property type="match status" value="1"/>
</dbReference>
<dbReference type="SUPFAM" id="SSF53335">
    <property type="entry name" value="S-adenosyl-L-methionine-dependent methyltransferases"/>
    <property type="match status" value="1"/>
</dbReference>
<dbReference type="InterPro" id="IPR005636">
    <property type="entry name" value="DTW"/>
</dbReference>
<evidence type="ECO:0000256" key="1">
    <source>
        <dbReference type="ARBA" id="ARBA00012386"/>
    </source>
</evidence>
<evidence type="ECO:0000259" key="7">
    <source>
        <dbReference type="PROSITE" id="PS00028"/>
    </source>
</evidence>
<dbReference type="PROSITE" id="PS00028">
    <property type="entry name" value="ZINC_FINGER_C2H2_1"/>
    <property type="match status" value="1"/>
</dbReference>
<dbReference type="InterPro" id="IPR041698">
    <property type="entry name" value="Methyltransf_25"/>
</dbReference>
<feature type="domain" description="C2H2-type" evidence="7">
    <location>
        <begin position="544"/>
        <end position="566"/>
    </location>
</feature>
<dbReference type="PANTHER" id="PTHR21392">
    <property type="entry name" value="TRNA-URIDINE AMINOCARBOXYPROPYLTRANSFERASE 2"/>
    <property type="match status" value="1"/>
</dbReference>
<evidence type="ECO:0000256" key="6">
    <source>
        <dbReference type="ARBA" id="ARBA00048718"/>
    </source>
</evidence>
<dbReference type="CDD" id="cd02440">
    <property type="entry name" value="AdoMet_MTases"/>
    <property type="match status" value="1"/>
</dbReference>
<evidence type="ECO:0000256" key="3">
    <source>
        <dbReference type="ARBA" id="ARBA00022691"/>
    </source>
</evidence>
<dbReference type="EMBL" id="CAKKNE010000005">
    <property type="protein sequence ID" value="CAH0375980.1"/>
    <property type="molecule type" value="Genomic_DNA"/>
</dbReference>
<protein>
    <recommendedName>
        <fullName evidence="1">tRNA-uridine aminocarboxypropyltransferase</fullName>
        <ecNumber evidence="1">2.5.1.25</ecNumber>
    </recommendedName>
</protein>
<sequence length="618" mass="66106">MPLANLWRCVLTTSSHDPRHTLFCDGRKRCFTELRCSIRCVSSPCSANSRSASIASHGTLLNTAMPVDWDHRYSSTGKYVYGKDPNACVVEAVAKRWLPGQGRVLLIGEGEGRNAVYLASKGFECVASDPSKKALEKAERLATARNVRIQTLKADAMGALATGPYDVIVSVFCAYSTADERKEAHAMIGKALQPGGRYLYVGFGSEHIHVQNAVPGPTTDRLASISTIREELGLDVVDACERERDLFEGSFHRGRASIAVVCASVPQRRPQRLMFAAAVDQCASCPDTTFETGDALLDKAPELARCTMRHAAKTCGMCWSRPCACAELFDAPVECSPKLVVVAHPSELMRTTASAPLIPMLLQRASFTVWGVHTGEVDSALQSGASVLFPSDEAVTISPATWRGTVLIPDGSWQRAQAVVDALEKRASFLGLPKPKRLQLSEASIKSMHSPLVDALHEGSGPGRCSTAEAVALACKEGGDDEACSMLTEATKRLASKIATSLPKPPPSRSSQGLPPRAYDEKAWVNALAGPARVAPLVNGVRRCVVCGAGLARADALANHVRGQRHRACVARNAFDDGAIVGPPCNESAAKVFRDFSTIPLSDAPREPPDVALAEVIL</sequence>
<keyword evidence="3" id="KW-0949">S-adenosyl-L-methionine</keyword>
<evidence type="ECO:0000256" key="5">
    <source>
        <dbReference type="ARBA" id="ARBA00034489"/>
    </source>
</evidence>
<keyword evidence="10" id="KW-1185">Reference proteome</keyword>
<dbReference type="OrthoDB" id="540004at2759"/>